<keyword evidence="1" id="KW-0677">Repeat</keyword>
<gene>
    <name evidence="4" type="ORF">NF27_FI00010</name>
</gene>
<evidence type="ECO:0000313" key="5">
    <source>
        <dbReference type="Proteomes" id="UP000031258"/>
    </source>
</evidence>
<feature type="repeat" description="ANK" evidence="3">
    <location>
        <begin position="84"/>
        <end position="116"/>
    </location>
</feature>
<accession>A0A0C1MY79</accession>
<dbReference type="InterPro" id="IPR036770">
    <property type="entry name" value="Ankyrin_rpt-contain_sf"/>
</dbReference>
<protein>
    <submittedName>
        <fullName evidence="4">Uncharacterized protein</fullName>
    </submittedName>
</protein>
<dbReference type="PROSITE" id="PS50297">
    <property type="entry name" value="ANK_REP_REGION"/>
    <property type="match status" value="2"/>
</dbReference>
<dbReference type="STRING" id="86105.NF27_FI00010"/>
<dbReference type="Proteomes" id="UP000031258">
    <property type="component" value="Unassembled WGS sequence"/>
</dbReference>
<dbReference type="GO" id="GO:0085020">
    <property type="term" value="P:protein K6-linked ubiquitination"/>
    <property type="evidence" value="ECO:0007669"/>
    <property type="project" value="TreeGrafter"/>
</dbReference>
<dbReference type="PANTHER" id="PTHR24171:SF8">
    <property type="entry name" value="BRCA1-ASSOCIATED RING DOMAIN PROTEIN 1"/>
    <property type="match status" value="1"/>
</dbReference>
<dbReference type="EMBL" id="JSWE01000134">
    <property type="protein sequence ID" value="KIE04881.1"/>
    <property type="molecule type" value="Genomic_DNA"/>
</dbReference>
<dbReference type="PANTHER" id="PTHR24171">
    <property type="entry name" value="ANKYRIN REPEAT DOMAIN-CONTAINING PROTEIN 39-RELATED"/>
    <property type="match status" value="1"/>
</dbReference>
<keyword evidence="2 3" id="KW-0040">ANK repeat</keyword>
<feature type="repeat" description="ANK" evidence="3">
    <location>
        <begin position="51"/>
        <end position="83"/>
    </location>
</feature>
<dbReference type="InterPro" id="IPR002110">
    <property type="entry name" value="Ankyrin_rpt"/>
</dbReference>
<dbReference type="Gene3D" id="1.25.40.20">
    <property type="entry name" value="Ankyrin repeat-containing domain"/>
    <property type="match status" value="2"/>
</dbReference>
<comment type="caution">
    <text evidence="4">The sequence shown here is derived from an EMBL/GenBank/DDBJ whole genome shotgun (WGS) entry which is preliminary data.</text>
</comment>
<organism evidence="4 5">
    <name type="scientific">Candidatus Jidaibacter acanthamoebae</name>
    <dbReference type="NCBI Taxonomy" id="86105"/>
    <lineage>
        <taxon>Bacteria</taxon>
        <taxon>Pseudomonadati</taxon>
        <taxon>Pseudomonadota</taxon>
        <taxon>Alphaproteobacteria</taxon>
        <taxon>Rickettsiales</taxon>
        <taxon>Candidatus Midichloriaceae</taxon>
        <taxon>Candidatus Jidaibacter</taxon>
    </lineage>
</organism>
<dbReference type="PROSITE" id="PS50088">
    <property type="entry name" value="ANK_REPEAT"/>
    <property type="match status" value="2"/>
</dbReference>
<reference evidence="4 5" key="1">
    <citation type="submission" date="2014-11" db="EMBL/GenBank/DDBJ databases">
        <title>A Rickettsiales Symbiont of Amoebae With Ancient Features.</title>
        <authorList>
            <person name="Schulz F."/>
            <person name="Martijn J."/>
            <person name="Wascher F."/>
            <person name="Kostanjsek R."/>
            <person name="Ettema T.J."/>
            <person name="Horn M."/>
        </authorList>
    </citation>
    <scope>NUCLEOTIDE SEQUENCE [LARGE SCALE GENOMIC DNA]</scope>
    <source>
        <strain evidence="4 5">UWC36</strain>
    </source>
</reference>
<evidence type="ECO:0000256" key="3">
    <source>
        <dbReference type="PROSITE-ProRule" id="PRU00023"/>
    </source>
</evidence>
<dbReference type="PRINTS" id="PR01415">
    <property type="entry name" value="ANKYRIN"/>
</dbReference>
<dbReference type="Pfam" id="PF12796">
    <property type="entry name" value="Ank_2"/>
    <property type="match status" value="1"/>
</dbReference>
<evidence type="ECO:0000256" key="1">
    <source>
        <dbReference type="ARBA" id="ARBA00022737"/>
    </source>
</evidence>
<evidence type="ECO:0000313" key="4">
    <source>
        <dbReference type="EMBL" id="KIE04881.1"/>
    </source>
</evidence>
<keyword evidence="5" id="KW-1185">Reference proteome</keyword>
<proteinExistence type="predicted"/>
<dbReference type="SMART" id="SM00248">
    <property type="entry name" value="ANK"/>
    <property type="match status" value="2"/>
</dbReference>
<evidence type="ECO:0000256" key="2">
    <source>
        <dbReference type="ARBA" id="ARBA00023043"/>
    </source>
</evidence>
<name>A0A0C1MY79_9RICK</name>
<dbReference type="AlphaFoldDB" id="A0A0C1MY79"/>
<dbReference type="GO" id="GO:0004842">
    <property type="term" value="F:ubiquitin-protein transferase activity"/>
    <property type="evidence" value="ECO:0007669"/>
    <property type="project" value="TreeGrafter"/>
</dbReference>
<dbReference type="SUPFAM" id="SSF48403">
    <property type="entry name" value="Ankyrin repeat"/>
    <property type="match status" value="1"/>
</dbReference>
<sequence>MSQGREESLFIKGKEDNLVKKLRKAVKCNNITEVGRVVQEGADINCRLMEDGRTALHITSINGNMEIIKFLTENKAQVNIQDIKGRTPLHLAAKYNQVEVVKLLLERGANKEVRDNSDKVAKDYAPSSSHQLKLLLEFQGKERTK</sequence>